<keyword evidence="3" id="KW-1185">Reference proteome</keyword>
<dbReference type="EMBL" id="VJMJ01000337">
    <property type="protein sequence ID" value="KAF0722355.1"/>
    <property type="molecule type" value="Genomic_DNA"/>
</dbReference>
<feature type="region of interest" description="Disordered" evidence="1">
    <location>
        <begin position="61"/>
        <end position="143"/>
    </location>
</feature>
<name>A0A6G0W5A3_9STRA</name>
<evidence type="ECO:0000256" key="1">
    <source>
        <dbReference type="SAM" id="MobiDB-lite"/>
    </source>
</evidence>
<gene>
    <name evidence="2" type="ORF">Ae201684_018482</name>
</gene>
<comment type="caution">
    <text evidence="2">The sequence shown here is derived from an EMBL/GenBank/DDBJ whole genome shotgun (WGS) entry which is preliminary data.</text>
</comment>
<dbReference type="AlphaFoldDB" id="A0A6G0W5A3"/>
<proteinExistence type="predicted"/>
<protein>
    <submittedName>
        <fullName evidence="2">Uncharacterized protein</fullName>
    </submittedName>
</protein>
<evidence type="ECO:0000313" key="2">
    <source>
        <dbReference type="EMBL" id="KAF0722355.1"/>
    </source>
</evidence>
<feature type="compositionally biased region" description="Acidic residues" evidence="1">
    <location>
        <begin position="114"/>
        <end position="123"/>
    </location>
</feature>
<reference evidence="2 3" key="1">
    <citation type="submission" date="2019-07" db="EMBL/GenBank/DDBJ databases">
        <title>Genomics analysis of Aphanomyces spp. identifies a new class of oomycete effector associated with host adaptation.</title>
        <authorList>
            <person name="Gaulin E."/>
        </authorList>
    </citation>
    <scope>NUCLEOTIDE SEQUENCE [LARGE SCALE GENOMIC DNA]</scope>
    <source>
        <strain evidence="2 3">ATCC 201684</strain>
    </source>
</reference>
<dbReference type="VEuPathDB" id="FungiDB:AeMF1_002529"/>
<sequence length="143" mass="16395">MAELRPPPGLGSEGRRVAVNLELKCRYAYKNCMNERTQKDNGELHSLCEYHRIKANIVQKKYARKRRNRKRQERLVAKASAEAVAPSSTSRSKRRPRPPVVVIDPIPYHHSTSEDEDKVEVDDATQNSLTNDDVEMLRDLNLA</sequence>
<dbReference type="Proteomes" id="UP000481153">
    <property type="component" value="Unassembled WGS sequence"/>
</dbReference>
<feature type="compositionally biased region" description="Basic residues" evidence="1">
    <location>
        <begin position="61"/>
        <end position="72"/>
    </location>
</feature>
<organism evidence="2 3">
    <name type="scientific">Aphanomyces euteiches</name>
    <dbReference type="NCBI Taxonomy" id="100861"/>
    <lineage>
        <taxon>Eukaryota</taxon>
        <taxon>Sar</taxon>
        <taxon>Stramenopiles</taxon>
        <taxon>Oomycota</taxon>
        <taxon>Saprolegniomycetes</taxon>
        <taxon>Saprolegniales</taxon>
        <taxon>Verrucalvaceae</taxon>
        <taxon>Aphanomyces</taxon>
    </lineage>
</organism>
<evidence type="ECO:0000313" key="3">
    <source>
        <dbReference type="Proteomes" id="UP000481153"/>
    </source>
</evidence>
<accession>A0A6G0W5A3</accession>